<gene>
    <name evidence="3" type="ORF">R1sor_019144</name>
</gene>
<comment type="caution">
    <text evidence="3">The sequence shown here is derived from an EMBL/GenBank/DDBJ whole genome shotgun (WGS) entry which is preliminary data.</text>
</comment>
<evidence type="ECO:0000256" key="1">
    <source>
        <dbReference type="SAM" id="MobiDB-lite"/>
    </source>
</evidence>
<dbReference type="InterPro" id="IPR005162">
    <property type="entry name" value="Retrotrans_gag_dom"/>
</dbReference>
<dbReference type="Proteomes" id="UP001633002">
    <property type="component" value="Unassembled WGS sequence"/>
</dbReference>
<proteinExistence type="predicted"/>
<evidence type="ECO:0000259" key="2">
    <source>
        <dbReference type="Pfam" id="PF03732"/>
    </source>
</evidence>
<name>A0ABD3IEE8_9MARC</name>
<feature type="region of interest" description="Disordered" evidence="1">
    <location>
        <begin position="1"/>
        <end position="41"/>
    </location>
</feature>
<feature type="region of interest" description="Disordered" evidence="1">
    <location>
        <begin position="237"/>
        <end position="284"/>
    </location>
</feature>
<dbReference type="EMBL" id="JBJQOH010000001">
    <property type="protein sequence ID" value="KAL3701122.1"/>
    <property type="molecule type" value="Genomic_DNA"/>
</dbReference>
<feature type="compositionally biased region" description="Basic and acidic residues" evidence="1">
    <location>
        <begin position="1"/>
        <end position="11"/>
    </location>
</feature>
<protein>
    <recommendedName>
        <fullName evidence="2">Retrotransposon gag domain-containing protein</fullName>
    </recommendedName>
</protein>
<accession>A0ABD3IEE8</accession>
<sequence>MPKEKMAEGEKKRKRPQQPADPVEADREVQADPPVQNVTVDETTLQQVDVLAQNVIVDEKDEEKQVAIRQAKGKGPVLERTDTEIRIDVSPSYHIGDQTMVRVFSELEALKKANAKIQRVNYEKDLRIRLLETQSQVLPSSKSMGKATMLDHFTPSNQDRREMVELKALWQTGSLASYIKEFNKRVTKIPRLDDYARGSEFLGGLKAPLQSKLLELETFPERYSDLLKVTEKMIPAEVESSSASKTQEVPRQIMASQKGEGSSKPWKGKSKYPFKPKKLNPGLQNQLLENLKDQMRVARRL</sequence>
<feature type="compositionally biased region" description="Basic residues" evidence="1">
    <location>
        <begin position="266"/>
        <end position="278"/>
    </location>
</feature>
<feature type="compositionally biased region" description="Polar residues" evidence="1">
    <location>
        <begin position="239"/>
        <end position="249"/>
    </location>
</feature>
<dbReference type="Pfam" id="PF03732">
    <property type="entry name" value="Retrotrans_gag"/>
    <property type="match status" value="1"/>
</dbReference>
<evidence type="ECO:0000313" key="3">
    <source>
        <dbReference type="EMBL" id="KAL3701122.1"/>
    </source>
</evidence>
<feature type="domain" description="Retrotransposon gag" evidence="2">
    <location>
        <begin position="146"/>
        <end position="206"/>
    </location>
</feature>
<organism evidence="3 4">
    <name type="scientific">Riccia sorocarpa</name>
    <dbReference type="NCBI Taxonomy" id="122646"/>
    <lineage>
        <taxon>Eukaryota</taxon>
        <taxon>Viridiplantae</taxon>
        <taxon>Streptophyta</taxon>
        <taxon>Embryophyta</taxon>
        <taxon>Marchantiophyta</taxon>
        <taxon>Marchantiopsida</taxon>
        <taxon>Marchantiidae</taxon>
        <taxon>Marchantiales</taxon>
        <taxon>Ricciaceae</taxon>
        <taxon>Riccia</taxon>
    </lineage>
</organism>
<keyword evidence="4" id="KW-1185">Reference proteome</keyword>
<reference evidence="3 4" key="1">
    <citation type="submission" date="2024-09" db="EMBL/GenBank/DDBJ databases">
        <title>Chromosome-scale assembly of Riccia sorocarpa.</title>
        <authorList>
            <person name="Paukszto L."/>
        </authorList>
    </citation>
    <scope>NUCLEOTIDE SEQUENCE [LARGE SCALE GENOMIC DNA]</scope>
    <source>
        <strain evidence="3">LP-2024</strain>
        <tissue evidence="3">Aerial parts of the thallus</tissue>
    </source>
</reference>
<evidence type="ECO:0000313" key="4">
    <source>
        <dbReference type="Proteomes" id="UP001633002"/>
    </source>
</evidence>
<dbReference type="AlphaFoldDB" id="A0ABD3IEE8"/>